<evidence type="ECO:0000313" key="2">
    <source>
        <dbReference type="EMBL" id="KAL1267495.1"/>
    </source>
</evidence>
<accession>A0ABR3MS81</accession>
<name>A0ABR3MS81_9TELE</name>
<sequence>MRCALPDPASLSSFSLTDGPVQKATEATSQKTLRQTPNAKLEESQAPNGAPAPAFNSYLFVPHAKPLPKCLPPLRVMSCTAALPSRKAVEHAN</sequence>
<feature type="compositionally biased region" description="Polar residues" evidence="1">
    <location>
        <begin position="25"/>
        <end position="38"/>
    </location>
</feature>
<reference evidence="2 3" key="1">
    <citation type="submission" date="2023-09" db="EMBL/GenBank/DDBJ databases">
        <authorList>
            <person name="Wang M."/>
        </authorList>
    </citation>
    <scope>NUCLEOTIDE SEQUENCE [LARGE SCALE GENOMIC DNA]</scope>
    <source>
        <strain evidence="2">GT-2023</strain>
        <tissue evidence="2">Liver</tissue>
    </source>
</reference>
<proteinExistence type="predicted"/>
<protein>
    <submittedName>
        <fullName evidence="2">Uncharacterized protein</fullName>
    </submittedName>
</protein>
<evidence type="ECO:0000313" key="3">
    <source>
        <dbReference type="Proteomes" id="UP001558613"/>
    </source>
</evidence>
<keyword evidence="3" id="KW-1185">Reference proteome</keyword>
<organism evidence="2 3">
    <name type="scientific">Cirrhinus molitorella</name>
    <name type="common">mud carp</name>
    <dbReference type="NCBI Taxonomy" id="172907"/>
    <lineage>
        <taxon>Eukaryota</taxon>
        <taxon>Metazoa</taxon>
        <taxon>Chordata</taxon>
        <taxon>Craniata</taxon>
        <taxon>Vertebrata</taxon>
        <taxon>Euteleostomi</taxon>
        <taxon>Actinopterygii</taxon>
        <taxon>Neopterygii</taxon>
        <taxon>Teleostei</taxon>
        <taxon>Ostariophysi</taxon>
        <taxon>Cypriniformes</taxon>
        <taxon>Cyprinidae</taxon>
        <taxon>Labeoninae</taxon>
        <taxon>Labeonini</taxon>
        <taxon>Cirrhinus</taxon>
    </lineage>
</organism>
<feature type="region of interest" description="Disordered" evidence="1">
    <location>
        <begin position="14"/>
        <end position="49"/>
    </location>
</feature>
<dbReference type="Proteomes" id="UP001558613">
    <property type="component" value="Unassembled WGS sequence"/>
</dbReference>
<gene>
    <name evidence="2" type="ORF">QQF64_032858</name>
</gene>
<comment type="caution">
    <text evidence="2">The sequence shown here is derived from an EMBL/GenBank/DDBJ whole genome shotgun (WGS) entry which is preliminary data.</text>
</comment>
<dbReference type="EMBL" id="JAYMGO010000009">
    <property type="protein sequence ID" value="KAL1267495.1"/>
    <property type="molecule type" value="Genomic_DNA"/>
</dbReference>
<evidence type="ECO:0000256" key="1">
    <source>
        <dbReference type="SAM" id="MobiDB-lite"/>
    </source>
</evidence>